<comment type="function">
    <text evidence="12">Channel-forming protein essential for import of protein precursors into mitochondria.</text>
</comment>
<evidence type="ECO:0000313" key="14">
    <source>
        <dbReference type="EMBL" id="KAF2084627.1"/>
    </source>
</evidence>
<evidence type="ECO:0000256" key="6">
    <source>
        <dbReference type="ARBA" id="ARBA00022787"/>
    </source>
</evidence>
<dbReference type="Pfam" id="PF01459">
    <property type="entry name" value="Porin_3"/>
    <property type="match status" value="1"/>
</dbReference>
<name>A0A9P4HQ63_9PEZI</name>
<dbReference type="InterPro" id="IPR023614">
    <property type="entry name" value="Porin_dom_sf"/>
</dbReference>
<keyword evidence="11" id="KW-0472">Membrane</keyword>
<keyword evidence="10" id="KW-0496">Mitochondrion</keyword>
<dbReference type="InterPro" id="IPR027246">
    <property type="entry name" value="Porin_Euk/Tom40"/>
</dbReference>
<evidence type="ECO:0000256" key="11">
    <source>
        <dbReference type="ARBA" id="ARBA00023136"/>
    </source>
</evidence>
<comment type="similarity">
    <text evidence="2">Belongs to the Tom40 family.</text>
</comment>
<evidence type="ECO:0000256" key="12">
    <source>
        <dbReference type="ARBA" id="ARBA00053390"/>
    </source>
</evidence>
<dbReference type="GO" id="GO:0006811">
    <property type="term" value="P:monoatomic ion transport"/>
    <property type="evidence" value="ECO:0007669"/>
    <property type="project" value="UniProtKB-KW"/>
</dbReference>
<accession>A0A9P4HQ63</accession>
<dbReference type="Gene3D" id="2.40.160.10">
    <property type="entry name" value="Porin"/>
    <property type="match status" value="1"/>
</dbReference>
<evidence type="ECO:0000256" key="13">
    <source>
        <dbReference type="ARBA" id="ARBA00078731"/>
    </source>
</evidence>
<keyword evidence="9" id="KW-0626">Porin</keyword>
<dbReference type="PANTHER" id="PTHR10802">
    <property type="entry name" value="MITOCHONDRIAL IMPORT RECEPTOR SUBUNIT TOM40"/>
    <property type="match status" value="1"/>
</dbReference>
<dbReference type="InterPro" id="IPR037930">
    <property type="entry name" value="Tom40"/>
</dbReference>
<evidence type="ECO:0000256" key="4">
    <source>
        <dbReference type="ARBA" id="ARBA00022452"/>
    </source>
</evidence>
<evidence type="ECO:0000256" key="2">
    <source>
        <dbReference type="ARBA" id="ARBA00010510"/>
    </source>
</evidence>
<dbReference type="GO" id="GO:0030150">
    <property type="term" value="P:protein import into mitochondrial matrix"/>
    <property type="evidence" value="ECO:0007669"/>
    <property type="project" value="InterPro"/>
</dbReference>
<comment type="caution">
    <text evidence="14">The sequence shown here is derived from an EMBL/GenBank/DDBJ whole genome shotgun (WGS) entry which is preliminary data.</text>
</comment>
<dbReference type="FunFam" id="2.40.160.10:FF:000009">
    <property type="entry name" value="Mitochondrial import receptor subunit TOM40"/>
    <property type="match status" value="1"/>
</dbReference>
<dbReference type="EMBL" id="ML978739">
    <property type="protein sequence ID" value="KAF2084627.1"/>
    <property type="molecule type" value="Genomic_DNA"/>
</dbReference>
<gene>
    <name evidence="14" type="ORF">K490DRAFT_59429</name>
</gene>
<comment type="subcellular location">
    <subcellularLocation>
        <location evidence="1">Mitochondrion outer membrane</location>
        <topology evidence="1">Multi-pass membrane protein</topology>
    </subcellularLocation>
</comment>
<evidence type="ECO:0000313" key="15">
    <source>
        <dbReference type="Proteomes" id="UP000799776"/>
    </source>
</evidence>
<keyword evidence="8" id="KW-0406">Ion transport</keyword>
<proteinExistence type="inferred from homology"/>
<dbReference type="OrthoDB" id="19656at2759"/>
<dbReference type="GO" id="GO:0005741">
    <property type="term" value="C:mitochondrial outer membrane"/>
    <property type="evidence" value="ECO:0007669"/>
    <property type="project" value="UniProtKB-SubCell"/>
</dbReference>
<sequence length="353" mass="38112">MDSLNKADTKALDAVTNNAAVSKLQSLYNAYHEKREALGLSNPGTVDDIAKEVQRGVFLNNLTFSGLRADITKAFSVAPLFQVSHAFSMGSKGLPPYTYAALYGSPKVFCQANIDNEFALSGRFNYRWTPSLVTKSQIQVAPGQGMIQLENDYTGKDFNASLKALNPSILDGGLTGIIIGSYMQSVTSKLALGLEGVWQRAALTSGPETALSYAARYKSSDWIASAQLMATGGMEASYWRRLTEKVEAGVNVRLEFAPPQAAMMGMPTKEGVATLGAKYDFRQSTYRAQVDSKGKLGCLLEKRIAPPLQLTFAGEIDHATNSAKLGLAVSIEAADEEVMMQQERAIDSPPPPF</sequence>
<evidence type="ECO:0000256" key="9">
    <source>
        <dbReference type="ARBA" id="ARBA00023114"/>
    </source>
</evidence>
<dbReference type="CDD" id="cd07305">
    <property type="entry name" value="Porin3_Tom40"/>
    <property type="match status" value="1"/>
</dbReference>
<evidence type="ECO:0000256" key="10">
    <source>
        <dbReference type="ARBA" id="ARBA00023128"/>
    </source>
</evidence>
<reference evidence="14" key="1">
    <citation type="journal article" date="2020" name="Stud. Mycol.">
        <title>101 Dothideomycetes genomes: a test case for predicting lifestyles and emergence of pathogens.</title>
        <authorList>
            <person name="Haridas S."/>
            <person name="Albert R."/>
            <person name="Binder M."/>
            <person name="Bloem J."/>
            <person name="Labutti K."/>
            <person name="Salamov A."/>
            <person name="Andreopoulos B."/>
            <person name="Baker S."/>
            <person name="Barry K."/>
            <person name="Bills G."/>
            <person name="Bluhm B."/>
            <person name="Cannon C."/>
            <person name="Castanera R."/>
            <person name="Culley D."/>
            <person name="Daum C."/>
            <person name="Ezra D."/>
            <person name="Gonzalez J."/>
            <person name="Henrissat B."/>
            <person name="Kuo A."/>
            <person name="Liang C."/>
            <person name="Lipzen A."/>
            <person name="Lutzoni F."/>
            <person name="Magnuson J."/>
            <person name="Mondo S."/>
            <person name="Nolan M."/>
            <person name="Ohm R."/>
            <person name="Pangilinan J."/>
            <person name="Park H.-J."/>
            <person name="Ramirez L."/>
            <person name="Alfaro M."/>
            <person name="Sun H."/>
            <person name="Tritt A."/>
            <person name="Yoshinaga Y."/>
            <person name="Zwiers L.-H."/>
            <person name="Turgeon B."/>
            <person name="Goodwin S."/>
            <person name="Spatafora J."/>
            <person name="Crous P."/>
            <person name="Grigoriev I."/>
        </authorList>
    </citation>
    <scope>NUCLEOTIDE SEQUENCE</scope>
    <source>
        <strain evidence="14">CBS 121410</strain>
    </source>
</reference>
<dbReference type="Proteomes" id="UP000799776">
    <property type="component" value="Unassembled WGS sequence"/>
</dbReference>
<keyword evidence="6" id="KW-1000">Mitochondrion outer membrane</keyword>
<dbReference type="AlphaFoldDB" id="A0A9P4HQ63"/>
<keyword evidence="4" id="KW-1134">Transmembrane beta strand</keyword>
<organism evidence="14 15">
    <name type="scientific">Saccharata proteae CBS 121410</name>
    <dbReference type="NCBI Taxonomy" id="1314787"/>
    <lineage>
        <taxon>Eukaryota</taxon>
        <taxon>Fungi</taxon>
        <taxon>Dikarya</taxon>
        <taxon>Ascomycota</taxon>
        <taxon>Pezizomycotina</taxon>
        <taxon>Dothideomycetes</taxon>
        <taxon>Dothideomycetes incertae sedis</taxon>
        <taxon>Botryosphaeriales</taxon>
        <taxon>Saccharataceae</taxon>
        <taxon>Saccharata</taxon>
    </lineage>
</organism>
<protein>
    <recommendedName>
        <fullName evidence="13">Translocase of outer membrane 40 kDa subunit</fullName>
    </recommendedName>
</protein>
<evidence type="ECO:0000256" key="1">
    <source>
        <dbReference type="ARBA" id="ARBA00004374"/>
    </source>
</evidence>
<keyword evidence="15" id="KW-1185">Reference proteome</keyword>
<dbReference type="GO" id="GO:0015288">
    <property type="term" value="F:porin activity"/>
    <property type="evidence" value="ECO:0007669"/>
    <property type="project" value="UniProtKB-KW"/>
</dbReference>
<keyword evidence="7" id="KW-0653">Protein transport</keyword>
<evidence type="ECO:0000256" key="5">
    <source>
        <dbReference type="ARBA" id="ARBA00022692"/>
    </source>
</evidence>
<evidence type="ECO:0000256" key="7">
    <source>
        <dbReference type="ARBA" id="ARBA00022927"/>
    </source>
</evidence>
<evidence type="ECO:0000256" key="3">
    <source>
        <dbReference type="ARBA" id="ARBA00022448"/>
    </source>
</evidence>
<dbReference type="GO" id="GO:0046930">
    <property type="term" value="C:pore complex"/>
    <property type="evidence" value="ECO:0007669"/>
    <property type="project" value="UniProtKB-KW"/>
</dbReference>
<evidence type="ECO:0000256" key="8">
    <source>
        <dbReference type="ARBA" id="ARBA00023065"/>
    </source>
</evidence>
<keyword evidence="3" id="KW-0813">Transport</keyword>
<dbReference type="GO" id="GO:0008320">
    <property type="term" value="F:protein transmembrane transporter activity"/>
    <property type="evidence" value="ECO:0007669"/>
    <property type="project" value="InterPro"/>
</dbReference>
<keyword evidence="5" id="KW-0812">Transmembrane</keyword>